<dbReference type="eggNOG" id="arCOG06348">
    <property type="taxonomic scope" value="Archaea"/>
</dbReference>
<feature type="region of interest" description="Disordered" evidence="1">
    <location>
        <begin position="89"/>
        <end position="147"/>
    </location>
</feature>
<sequence length="147" mass="17093">MYERTFGTDWETLEDRDEALRRAFALGVAECLGEDHPEERERLADAVERAYDRRFVDLAYRKGRQRVRQLEPEVDDGRQLRKRLADELTDLTPLVAPRSELEAEDADEGDGDRSGLPTSLQGYRIDTLPDDSTERVRRPSFLERDRP</sequence>
<dbReference type="Proteomes" id="UP000006794">
    <property type="component" value="Chromosome"/>
</dbReference>
<protein>
    <submittedName>
        <fullName evidence="2">Uncharacterized protein</fullName>
    </submittedName>
</protein>
<proteinExistence type="predicted"/>
<reference evidence="2 3" key="1">
    <citation type="journal article" date="2012" name="Stand. Genomic Sci.">
        <title>Complete genome sequence of Halopiger xanaduensis type strain (SH-6(T)).</title>
        <authorList>
            <person name="Anderson I."/>
            <person name="Tindall B.J."/>
            <person name="Rohde M."/>
            <person name="Lucas S."/>
            <person name="Han J."/>
            <person name="Lapidus A."/>
            <person name="Cheng J.F."/>
            <person name="Goodwin L."/>
            <person name="Pitluck S."/>
            <person name="Peters L."/>
            <person name="Pati A."/>
            <person name="Mikhailova N."/>
            <person name="Pagani I."/>
            <person name="Teshima H."/>
            <person name="Han C."/>
            <person name="Tapia R."/>
            <person name="Land M."/>
            <person name="Woyke T."/>
            <person name="Klenk H.P."/>
            <person name="Kyrpides N."/>
            <person name="Ivanova N."/>
        </authorList>
    </citation>
    <scope>NUCLEOTIDE SEQUENCE [LARGE SCALE GENOMIC DNA]</scope>
    <source>
        <strain evidence="3">DSM 18323 / JCM 14033 / SH-6</strain>
    </source>
</reference>
<dbReference type="EMBL" id="CP002839">
    <property type="protein sequence ID" value="AEH35894.1"/>
    <property type="molecule type" value="Genomic_DNA"/>
</dbReference>
<dbReference type="AlphaFoldDB" id="F8DBB7"/>
<dbReference type="GeneID" id="10796231"/>
<keyword evidence="3" id="KW-1185">Reference proteome</keyword>
<dbReference type="Pfam" id="PF26244">
    <property type="entry name" value="DUF8057"/>
    <property type="match status" value="1"/>
</dbReference>
<gene>
    <name evidence="2" type="ordered locus">Halxa_1261</name>
</gene>
<accession>F8DBB7</accession>
<organism evidence="2 3">
    <name type="scientific">Halopiger xanaduensis (strain DSM 18323 / JCM 14033 / SH-6)</name>
    <dbReference type="NCBI Taxonomy" id="797210"/>
    <lineage>
        <taxon>Archaea</taxon>
        <taxon>Methanobacteriati</taxon>
        <taxon>Methanobacteriota</taxon>
        <taxon>Stenosarchaea group</taxon>
        <taxon>Halobacteria</taxon>
        <taxon>Halobacteriales</taxon>
        <taxon>Natrialbaceae</taxon>
        <taxon>Halopiger</taxon>
    </lineage>
</organism>
<dbReference type="InterPro" id="IPR058370">
    <property type="entry name" value="DUF8057"/>
</dbReference>
<name>F8DBB7_HALXS</name>
<evidence type="ECO:0000256" key="1">
    <source>
        <dbReference type="SAM" id="MobiDB-lite"/>
    </source>
</evidence>
<dbReference type="HOGENOM" id="CLU_123711_0_0_2"/>
<evidence type="ECO:0000313" key="3">
    <source>
        <dbReference type="Proteomes" id="UP000006794"/>
    </source>
</evidence>
<dbReference type="KEGG" id="hxa:Halxa_1261"/>
<dbReference type="OrthoDB" id="252552at2157"/>
<evidence type="ECO:0000313" key="2">
    <source>
        <dbReference type="EMBL" id="AEH35894.1"/>
    </source>
</evidence>
<dbReference type="RefSeq" id="WP_013878792.1">
    <property type="nucleotide sequence ID" value="NC_015666.1"/>
</dbReference>
<feature type="compositionally biased region" description="Basic and acidic residues" evidence="1">
    <location>
        <begin position="132"/>
        <end position="147"/>
    </location>
</feature>